<keyword evidence="2" id="KW-0812">Transmembrane</keyword>
<dbReference type="STRING" id="1081109.A0A162IWS3"/>
<evidence type="ECO:0000313" key="5">
    <source>
        <dbReference type="Proteomes" id="UP000078544"/>
    </source>
</evidence>
<keyword evidence="2" id="KW-0472">Membrane</keyword>
<evidence type="ECO:0000256" key="1">
    <source>
        <dbReference type="SAM" id="MobiDB-lite"/>
    </source>
</evidence>
<feature type="transmembrane region" description="Helical" evidence="2">
    <location>
        <begin position="164"/>
        <end position="185"/>
    </location>
</feature>
<dbReference type="AlphaFoldDB" id="A0A162IWS3"/>
<sequence>MESAATEMMLQEYTGKVVPYSFNAGFVCLSYAISLVGTGTTLELIRRRTSHRGLHNLMLLIGAAIAMGGIAIWSMHFIGNRAIYMLDGQEAFQISYSTALTVLSLLVPICVLVLAFLGVSGNGRIRWWRIILAGLLSGGAICGMHYLANASISNYTTSYRISNLVGSVVIAVLASTTALSLFFVFENTWNNAWWKRVGCAMVLAGAVSGMHWCAAVGTSYMLLGHTHGKGVSRQDSMVVVICLAIAAGIVMTVLAAYSSWVRRDYASKSQQVVLAAGVFDEKGRIMVSQDGYLPSEVVTDTYLPKSNDDVFNTSHPLFHWMFRASRNWDTITKVMAKMVNHISLLAQERNTGRAGVKLVGEDGLLVDDYDTILRELFCVTADALAAKTKETLKNVGTLWDEIFVTGETGRNLSPRHRLRNNLDKFSLHNLAEKGFQPHSMPEYGRGCLMFLVRQVDNKRDIERLEAAGYRFAEVHQVVSTIRSSMHIKTPDLESRLRNMSTQKDKTTMLTRGVHVGMFAVRARVDRGGFDVLAQKTAKNLFPSIPLPINHLEAYHLAYLQTLRGLTLAAILHKIERQQANQNFNSPHELLFAADLRDAISGLRDFLGDEAFDDATLLPRDVELPCLSKKEDKTLSQCTFIAFQLVLPIHATLLAPQCEFTPLTFFKMRQLTYEGSTHHVEFSHMVHRDISSAAMHERSARRISTTPQVPAKILSRVVDKVRDHLPGQRRSEVVSAMAPTNKSQEQLSKITSLPSSIFAADDGSFDDARKSSSASHMSGSRDSDRGAFGGSRSLSQSQSQNNKMHVFGGIMVSQEVSINVQETHTDTMADQKGSELVTIRPRADTHGKLENYYSATATGETTASGLGKQPEAAFVDELLALSMQADKRATA</sequence>
<feature type="transmembrane region" description="Helical" evidence="2">
    <location>
        <begin position="131"/>
        <end position="152"/>
    </location>
</feature>
<feature type="transmembrane region" description="Helical" evidence="2">
    <location>
        <begin position="197"/>
        <end position="217"/>
    </location>
</feature>
<dbReference type="EMBL" id="AZGY01000003">
    <property type="protein sequence ID" value="KZZ99522.1"/>
    <property type="molecule type" value="Genomic_DNA"/>
</dbReference>
<protein>
    <submittedName>
        <fullName evidence="4">MHYT domain signaling protein</fullName>
    </submittedName>
</protein>
<dbReference type="InterPro" id="IPR005330">
    <property type="entry name" value="MHYT_dom"/>
</dbReference>
<evidence type="ECO:0000259" key="3">
    <source>
        <dbReference type="PROSITE" id="PS50924"/>
    </source>
</evidence>
<evidence type="ECO:0000313" key="4">
    <source>
        <dbReference type="EMBL" id="KZZ99522.1"/>
    </source>
</evidence>
<dbReference type="PROSITE" id="PS50924">
    <property type="entry name" value="MHYT"/>
    <property type="match status" value="1"/>
</dbReference>
<reference evidence="4 5" key="1">
    <citation type="journal article" date="2016" name="Genome Biol. Evol.">
        <title>Divergent and convergent evolution of fungal pathogenicity.</title>
        <authorList>
            <person name="Shang Y."/>
            <person name="Xiao G."/>
            <person name="Zheng P."/>
            <person name="Cen K."/>
            <person name="Zhan S."/>
            <person name="Wang C."/>
        </authorList>
    </citation>
    <scope>NUCLEOTIDE SEQUENCE [LARGE SCALE GENOMIC DNA]</scope>
    <source>
        <strain evidence="4 5">RCEF 2490</strain>
    </source>
</reference>
<feature type="transmembrane region" description="Helical" evidence="2">
    <location>
        <begin position="57"/>
        <end position="78"/>
    </location>
</feature>
<name>A0A162IWS3_9HYPO</name>
<dbReference type="Pfam" id="PF03707">
    <property type="entry name" value="MHYT"/>
    <property type="match status" value="2"/>
</dbReference>
<feature type="transmembrane region" description="Helical" evidence="2">
    <location>
        <begin position="98"/>
        <end position="119"/>
    </location>
</feature>
<keyword evidence="2" id="KW-1133">Transmembrane helix</keyword>
<organism evidence="4 5">
    <name type="scientific">Moelleriella libera RCEF 2490</name>
    <dbReference type="NCBI Taxonomy" id="1081109"/>
    <lineage>
        <taxon>Eukaryota</taxon>
        <taxon>Fungi</taxon>
        <taxon>Dikarya</taxon>
        <taxon>Ascomycota</taxon>
        <taxon>Pezizomycotina</taxon>
        <taxon>Sordariomycetes</taxon>
        <taxon>Hypocreomycetidae</taxon>
        <taxon>Hypocreales</taxon>
        <taxon>Clavicipitaceae</taxon>
        <taxon>Moelleriella</taxon>
    </lineage>
</organism>
<keyword evidence="5" id="KW-1185">Reference proteome</keyword>
<feature type="region of interest" description="Disordered" evidence="1">
    <location>
        <begin position="764"/>
        <end position="799"/>
    </location>
</feature>
<accession>A0A162IWS3</accession>
<dbReference type="Proteomes" id="UP000078544">
    <property type="component" value="Unassembled WGS sequence"/>
</dbReference>
<proteinExistence type="predicted"/>
<evidence type="ECO:0000256" key="2">
    <source>
        <dbReference type="SAM" id="Phobius"/>
    </source>
</evidence>
<feature type="compositionally biased region" description="Polar residues" evidence="1">
    <location>
        <begin position="737"/>
        <end position="748"/>
    </location>
</feature>
<feature type="region of interest" description="Disordered" evidence="1">
    <location>
        <begin position="724"/>
        <end position="748"/>
    </location>
</feature>
<feature type="transmembrane region" description="Helical" evidence="2">
    <location>
        <begin position="237"/>
        <end position="260"/>
    </location>
</feature>
<dbReference type="OrthoDB" id="264015at2759"/>
<dbReference type="PANTHER" id="PTHR35152">
    <property type="entry name" value="DOMAIN SIGNALLING PROTEIN, PUTATIVE (AFU_ORTHOLOGUE AFUA_5G11310)-RELATED"/>
    <property type="match status" value="1"/>
</dbReference>
<dbReference type="PANTHER" id="PTHR35152:SF1">
    <property type="entry name" value="DOMAIN SIGNALLING PROTEIN, PUTATIVE (AFU_ORTHOLOGUE AFUA_5G11310)-RELATED"/>
    <property type="match status" value="1"/>
</dbReference>
<feature type="compositionally biased region" description="Low complexity" evidence="1">
    <location>
        <begin position="790"/>
        <end position="799"/>
    </location>
</feature>
<comment type="caution">
    <text evidence="4">The sequence shown here is derived from an EMBL/GenBank/DDBJ whole genome shotgun (WGS) entry which is preliminary data.</text>
</comment>
<feature type="domain" description="MHYT" evidence="3">
    <location>
        <begin position="22"/>
        <end position="221"/>
    </location>
</feature>
<gene>
    <name evidence="4" type="ORF">AAL_02094</name>
</gene>
<feature type="transmembrane region" description="Helical" evidence="2">
    <location>
        <begin position="20"/>
        <end position="45"/>
    </location>
</feature>